<evidence type="ECO:0008006" key="3">
    <source>
        <dbReference type="Google" id="ProtNLM"/>
    </source>
</evidence>
<sequence length="289" mass="34370">MDFKELLTKILSEVKKDEITIFTEPNDDNEILNKSKIGGKPYLPKDFVWPYYQELPLSFLAQINLEEVKSLDKDNLLPDKGMLYFFYELETEEWGFKPENKGCSKVLYFEDTTNFSLIDFPEDIEDYNIVPEFKVNFKSNISYPSYENFEKLNENDVLLKKYETLKGYDELCDDFFDSYCDFYEEYMDSLESHTKLLGYPDVVQNAMEEECVEVTRDFDMEAVKASPKKYKEEIKKAAENWILLFQMDTVESDDYELMFGDSGHIYFWIKKEDLKNKNFDNVWLILQSC</sequence>
<proteinExistence type="predicted"/>
<dbReference type="PANTHER" id="PTHR36436:SF6">
    <property type="entry name" value="SLL5081 PROTEIN"/>
    <property type="match status" value="1"/>
</dbReference>
<name>A0A2D3NU85_9FUSO</name>
<reference evidence="1 2" key="1">
    <citation type="submission" date="2017-11" db="EMBL/GenBank/DDBJ databases">
        <title>Genome sequencing of Fusobacterium periodonticum KCOM 1261.</title>
        <authorList>
            <person name="Kook J.-K."/>
            <person name="Park S.-N."/>
            <person name="Lim Y.K."/>
        </authorList>
    </citation>
    <scope>NUCLEOTIDE SEQUENCE [LARGE SCALE GENOMIC DNA]</scope>
    <source>
        <strain evidence="1 2">KCOM 1261</strain>
    </source>
</reference>
<dbReference type="Pfam" id="PF09234">
    <property type="entry name" value="DUF1963"/>
    <property type="match status" value="1"/>
</dbReference>
<dbReference type="AlphaFoldDB" id="A0A2D3NU85"/>
<dbReference type="InterPro" id="IPR015315">
    <property type="entry name" value="DUF1963"/>
</dbReference>
<protein>
    <recommendedName>
        <fullName evidence="3">DUF1963 domain-containing protein</fullName>
    </recommendedName>
</protein>
<dbReference type="RefSeq" id="WP_100024561.1">
    <property type="nucleotide sequence ID" value="NZ_CP024699.1"/>
</dbReference>
<dbReference type="PANTHER" id="PTHR36436">
    <property type="entry name" value="SLL5081 PROTEIN"/>
    <property type="match status" value="1"/>
</dbReference>
<dbReference type="EMBL" id="CP024699">
    <property type="protein sequence ID" value="ATV58971.1"/>
    <property type="molecule type" value="Genomic_DNA"/>
</dbReference>
<evidence type="ECO:0000313" key="1">
    <source>
        <dbReference type="EMBL" id="ATV58971.1"/>
    </source>
</evidence>
<accession>A0A2D3NU85</accession>
<dbReference type="Proteomes" id="UP000230056">
    <property type="component" value="Chromosome"/>
</dbReference>
<dbReference type="Gene3D" id="2.30.320.10">
    <property type="entry name" value="YwqG-like"/>
    <property type="match status" value="1"/>
</dbReference>
<gene>
    <name evidence="1" type="ORF">CTM72_03895</name>
</gene>
<organism evidence="1 2">
    <name type="scientific">Fusobacterium pseudoperiodonticum</name>
    <dbReference type="NCBI Taxonomy" id="2663009"/>
    <lineage>
        <taxon>Bacteria</taxon>
        <taxon>Fusobacteriati</taxon>
        <taxon>Fusobacteriota</taxon>
        <taxon>Fusobacteriia</taxon>
        <taxon>Fusobacteriales</taxon>
        <taxon>Fusobacteriaceae</taxon>
        <taxon>Fusobacterium</taxon>
    </lineage>
</organism>
<evidence type="ECO:0000313" key="2">
    <source>
        <dbReference type="Proteomes" id="UP000230056"/>
    </source>
</evidence>
<dbReference type="InterPro" id="IPR035948">
    <property type="entry name" value="YwqG-like_sf"/>
</dbReference>
<dbReference type="SUPFAM" id="SSF103032">
    <property type="entry name" value="Hypothetical protein YwqG"/>
    <property type="match status" value="1"/>
</dbReference>